<keyword evidence="2" id="KW-0472">Membrane</keyword>
<proteinExistence type="predicted"/>
<dbReference type="Proteomes" id="UP001153069">
    <property type="component" value="Unassembled WGS sequence"/>
</dbReference>
<evidence type="ECO:0000313" key="3">
    <source>
        <dbReference type="EMBL" id="CAB9504823.1"/>
    </source>
</evidence>
<feature type="compositionally biased region" description="Basic and acidic residues" evidence="1">
    <location>
        <begin position="168"/>
        <end position="178"/>
    </location>
</feature>
<dbReference type="EMBL" id="CAICTM010000209">
    <property type="protein sequence ID" value="CAB9504823.1"/>
    <property type="molecule type" value="Genomic_DNA"/>
</dbReference>
<feature type="compositionally biased region" description="Low complexity" evidence="1">
    <location>
        <begin position="104"/>
        <end position="157"/>
    </location>
</feature>
<keyword evidence="2" id="KW-0812">Transmembrane</keyword>
<feature type="transmembrane region" description="Helical" evidence="2">
    <location>
        <begin position="200"/>
        <end position="222"/>
    </location>
</feature>
<protein>
    <submittedName>
        <fullName evidence="3">Uncharacterized protein</fullName>
    </submittedName>
</protein>
<dbReference type="AlphaFoldDB" id="A0A9N8HC80"/>
<feature type="region of interest" description="Disordered" evidence="1">
    <location>
        <begin position="58"/>
        <end position="178"/>
    </location>
</feature>
<reference evidence="3" key="1">
    <citation type="submission" date="2020-06" db="EMBL/GenBank/DDBJ databases">
        <authorList>
            <consortium name="Plant Systems Biology data submission"/>
        </authorList>
    </citation>
    <scope>NUCLEOTIDE SEQUENCE</scope>
    <source>
        <strain evidence="3">D6</strain>
    </source>
</reference>
<name>A0A9N8HC80_9STRA</name>
<feature type="compositionally biased region" description="Polar residues" evidence="1">
    <location>
        <begin position="58"/>
        <end position="78"/>
    </location>
</feature>
<keyword evidence="2" id="KW-1133">Transmembrane helix</keyword>
<evidence type="ECO:0000256" key="2">
    <source>
        <dbReference type="SAM" id="Phobius"/>
    </source>
</evidence>
<evidence type="ECO:0000256" key="1">
    <source>
        <dbReference type="SAM" id="MobiDB-lite"/>
    </source>
</evidence>
<evidence type="ECO:0000313" key="4">
    <source>
        <dbReference type="Proteomes" id="UP001153069"/>
    </source>
</evidence>
<organism evidence="3 4">
    <name type="scientific">Seminavis robusta</name>
    <dbReference type="NCBI Taxonomy" id="568900"/>
    <lineage>
        <taxon>Eukaryota</taxon>
        <taxon>Sar</taxon>
        <taxon>Stramenopiles</taxon>
        <taxon>Ochrophyta</taxon>
        <taxon>Bacillariophyta</taxon>
        <taxon>Bacillariophyceae</taxon>
        <taxon>Bacillariophycidae</taxon>
        <taxon>Naviculales</taxon>
        <taxon>Naviculaceae</taxon>
        <taxon>Seminavis</taxon>
    </lineage>
</organism>
<sequence>MDPAAQREESYVVSDIAVNGWEQEGEAYYSCHQGGFAAPSSEGPDLILVNEDVNWKSSQQFQASRQMSESLHQSSHHQPSRELNNDNGLNRSSHHQPPRRESRSSQQQSQQPSQRNQQQQQQQLPIRSSHTVNTNGTPHTLNNTTGHTLNTTNHTTTRNSIKSTTDTKNTKEKDEEKGEYSFHFGTTVIDKGKRGKDLTVTLLMMGACVIGVAAVVVVLVILKPWESNEDEP</sequence>
<comment type="caution">
    <text evidence="3">The sequence shown here is derived from an EMBL/GenBank/DDBJ whole genome shotgun (WGS) entry which is preliminary data.</text>
</comment>
<gene>
    <name evidence="3" type="ORF">SEMRO_210_G087540.1</name>
</gene>
<accession>A0A9N8HC80</accession>
<keyword evidence="4" id="KW-1185">Reference proteome</keyword>